<protein>
    <submittedName>
        <fullName evidence="11">Maltose ABC transporter permease</fullName>
    </submittedName>
</protein>
<keyword evidence="8 9" id="KW-0472">Membrane</keyword>
<gene>
    <name evidence="11" type="ORF">SSABA_v1c08520</name>
</gene>
<dbReference type="InterPro" id="IPR000515">
    <property type="entry name" value="MetI-like"/>
</dbReference>
<dbReference type="PANTHER" id="PTHR32243">
    <property type="entry name" value="MALTOSE TRANSPORT SYSTEM PERMEASE-RELATED"/>
    <property type="match status" value="1"/>
</dbReference>
<dbReference type="GO" id="GO:0015423">
    <property type="term" value="F:ABC-type maltose transporter activity"/>
    <property type="evidence" value="ECO:0007669"/>
    <property type="project" value="TreeGrafter"/>
</dbReference>
<dbReference type="AlphaFoldDB" id="W6AB89"/>
<dbReference type="RefSeq" id="WP_051464724.1">
    <property type="nucleotide sequence ID" value="NZ_CP006934.1"/>
</dbReference>
<evidence type="ECO:0000256" key="4">
    <source>
        <dbReference type="ARBA" id="ARBA00022475"/>
    </source>
</evidence>
<dbReference type="OrthoDB" id="9784933at2"/>
<accession>W6AB89</accession>
<dbReference type="KEGG" id="ssab:SSABA_v1c08520"/>
<dbReference type="Proteomes" id="UP000019265">
    <property type="component" value="Chromosome"/>
</dbReference>
<feature type="domain" description="ABC transmembrane type-1" evidence="10">
    <location>
        <begin position="354"/>
        <end position="549"/>
    </location>
</feature>
<dbReference type="GO" id="GO:0005886">
    <property type="term" value="C:plasma membrane"/>
    <property type="evidence" value="ECO:0007669"/>
    <property type="project" value="UniProtKB-SubCell"/>
</dbReference>
<evidence type="ECO:0000313" key="12">
    <source>
        <dbReference type="Proteomes" id="UP000019265"/>
    </source>
</evidence>
<keyword evidence="5" id="KW-0762">Sugar transport</keyword>
<organism evidence="11 12">
    <name type="scientific">Spiroplasma sabaudiense Ar-1343</name>
    <dbReference type="NCBI Taxonomy" id="1276257"/>
    <lineage>
        <taxon>Bacteria</taxon>
        <taxon>Bacillati</taxon>
        <taxon>Mycoplasmatota</taxon>
        <taxon>Mollicutes</taxon>
        <taxon>Entomoplasmatales</taxon>
        <taxon>Spiroplasmataceae</taxon>
        <taxon>Spiroplasma</taxon>
    </lineage>
</organism>
<feature type="transmembrane region" description="Helical" evidence="9">
    <location>
        <begin position="295"/>
        <end position="316"/>
    </location>
</feature>
<feature type="transmembrane region" description="Helical" evidence="9">
    <location>
        <begin position="528"/>
        <end position="549"/>
    </location>
</feature>
<evidence type="ECO:0000256" key="8">
    <source>
        <dbReference type="ARBA" id="ARBA00023136"/>
    </source>
</evidence>
<evidence type="ECO:0000313" key="11">
    <source>
        <dbReference type="EMBL" id="AHI54251.1"/>
    </source>
</evidence>
<evidence type="ECO:0000256" key="9">
    <source>
        <dbReference type="RuleBase" id="RU363032"/>
    </source>
</evidence>
<dbReference type="HOGENOM" id="CLU_483046_0_0_14"/>
<name>W6AB89_9MOLU</name>
<dbReference type="InterPro" id="IPR035906">
    <property type="entry name" value="MetI-like_sf"/>
</dbReference>
<evidence type="ECO:0000256" key="5">
    <source>
        <dbReference type="ARBA" id="ARBA00022597"/>
    </source>
</evidence>
<keyword evidence="3 9" id="KW-0813">Transport</keyword>
<dbReference type="eggNOG" id="COG3833">
    <property type="taxonomic scope" value="Bacteria"/>
</dbReference>
<dbReference type="EMBL" id="CP006934">
    <property type="protein sequence ID" value="AHI54251.1"/>
    <property type="molecule type" value="Genomic_DNA"/>
</dbReference>
<evidence type="ECO:0000256" key="7">
    <source>
        <dbReference type="ARBA" id="ARBA00022989"/>
    </source>
</evidence>
<evidence type="ECO:0000256" key="3">
    <source>
        <dbReference type="ARBA" id="ARBA00022448"/>
    </source>
</evidence>
<keyword evidence="12" id="KW-1185">Reference proteome</keyword>
<dbReference type="PANTHER" id="PTHR32243:SF50">
    <property type="entry name" value="MALTOSE_MALTODEXTRIN TRANSPORT SYSTEM PERMEASE PROTEIN MALG"/>
    <property type="match status" value="1"/>
</dbReference>
<feature type="transmembrane region" description="Helical" evidence="9">
    <location>
        <begin position="353"/>
        <end position="377"/>
    </location>
</feature>
<feature type="transmembrane region" description="Helical" evidence="9">
    <location>
        <begin position="389"/>
        <end position="413"/>
    </location>
</feature>
<evidence type="ECO:0000259" key="10">
    <source>
        <dbReference type="PROSITE" id="PS50928"/>
    </source>
</evidence>
<evidence type="ECO:0000256" key="2">
    <source>
        <dbReference type="ARBA" id="ARBA00009047"/>
    </source>
</evidence>
<reference evidence="11 12" key="1">
    <citation type="journal article" date="2014" name="Genome Biol. Evol.">
        <title>Molecular evolution of the substrate utilization strategies and putative virulence factors in mosquito-associated Spiroplasma species.</title>
        <authorList>
            <person name="Chang T.H."/>
            <person name="Lo W.S."/>
            <person name="Ku C."/>
            <person name="Chen L.L."/>
            <person name="Kuo C.H."/>
        </authorList>
    </citation>
    <scope>NUCLEOTIDE SEQUENCE [LARGE SCALE GENOMIC DNA]</scope>
    <source>
        <strain evidence="11">Ar-1343</strain>
    </source>
</reference>
<dbReference type="GO" id="GO:0042956">
    <property type="term" value="P:maltodextrin transmembrane transport"/>
    <property type="evidence" value="ECO:0007669"/>
    <property type="project" value="TreeGrafter"/>
</dbReference>
<dbReference type="PROSITE" id="PS50928">
    <property type="entry name" value="ABC_TM1"/>
    <property type="match status" value="1"/>
</dbReference>
<feature type="transmembrane region" description="Helical" evidence="9">
    <location>
        <begin position="425"/>
        <end position="447"/>
    </location>
</feature>
<dbReference type="CDD" id="cd06261">
    <property type="entry name" value="TM_PBP2"/>
    <property type="match status" value="1"/>
</dbReference>
<dbReference type="PATRIC" id="fig|1276257.3.peg.864"/>
<dbReference type="InterPro" id="IPR050901">
    <property type="entry name" value="BP-dep_ABC_trans_perm"/>
</dbReference>
<keyword evidence="4" id="KW-1003">Cell membrane</keyword>
<evidence type="ECO:0000256" key="6">
    <source>
        <dbReference type="ARBA" id="ARBA00022692"/>
    </source>
</evidence>
<sequence>MQTFNQQNLALHAKSKKTEKTIPDNLIFAVSSILKEIKGQNFLNINSNEKINFDRNDIAAAISCFKKEDKNWNYNTSALLILNDLVKNYNWENNSDYHLSLKFAALSFSYERDKQSKGVTKSYELLKGLALKYAYDYSKEFYSNLKNAYELKNKKIENIFISSQYELVKGNNKTYWNISRNVFSIYSQELATLTSNQNNFINFSKIGILIAEYNLLKLEAETFLKNKKNDGVVNSENYNNFSSTMILILDSLKSSLYFMKDHLIEKMFSNITEMNVKVHLSDLPPMSPVEWIGLIIRYVVLILWALVIIFPIVILIQQGFNLNNQKVILDIQNFEFSFNNYRRLFEQTLFLKWLLNSIIIGFFTMIITIFIISLTAYSFSRFKYKGKRSFLIALLVSQMVPVFTSLLVFYIFTELLNNAFNMPRIATLLLIYVGGGVASNTIILKGYMDSISQDIDDAARIDGCSHFWIFLNIIFPLCKPMLVLIALMSFIGPFGDVILPSLILRNQEDYTVAVGLNMFINSERLMNYGAYFAGSTLVAVPIGVLFLVLQKFVVSGMTSGGVKG</sequence>
<keyword evidence="6 9" id="KW-0812">Transmembrane</keyword>
<proteinExistence type="inferred from homology"/>
<dbReference type="Gene3D" id="1.10.3720.10">
    <property type="entry name" value="MetI-like"/>
    <property type="match status" value="1"/>
</dbReference>
<keyword evidence="7 9" id="KW-1133">Transmembrane helix</keyword>
<dbReference type="STRING" id="1276257.SSABA_v1c08520"/>
<dbReference type="Pfam" id="PF00528">
    <property type="entry name" value="BPD_transp_1"/>
    <property type="match status" value="1"/>
</dbReference>
<comment type="similarity">
    <text evidence="2">Belongs to the binding-protein-dependent transport system permease family. MalFG subfamily.</text>
</comment>
<comment type="subcellular location">
    <subcellularLocation>
        <location evidence="1 9">Cell membrane</location>
        <topology evidence="1 9">Multi-pass membrane protein</topology>
    </subcellularLocation>
</comment>
<dbReference type="SUPFAM" id="SSF161098">
    <property type="entry name" value="MetI-like"/>
    <property type="match status" value="1"/>
</dbReference>
<evidence type="ECO:0000256" key="1">
    <source>
        <dbReference type="ARBA" id="ARBA00004651"/>
    </source>
</evidence>